<dbReference type="Pfam" id="PF14365">
    <property type="entry name" value="Neprosin_AP"/>
    <property type="match status" value="1"/>
</dbReference>
<dbReference type="PANTHER" id="PTHR31589">
    <property type="entry name" value="PROTEIN, PUTATIVE (DUF239)-RELATED-RELATED"/>
    <property type="match status" value="1"/>
</dbReference>
<dbReference type="InterPro" id="IPR053168">
    <property type="entry name" value="Glutamic_endopeptidase"/>
</dbReference>
<dbReference type="OrthoDB" id="1858978at2759"/>
<dbReference type="EMBL" id="AWUE01020855">
    <property type="protein sequence ID" value="OMO65162.1"/>
    <property type="molecule type" value="Genomic_DNA"/>
</dbReference>
<feature type="signal peptide" evidence="1">
    <location>
        <begin position="1"/>
        <end position="18"/>
    </location>
</feature>
<dbReference type="PANTHER" id="PTHR31589:SF232">
    <property type="entry name" value="NEPROSIN DOMAIN-CONTAINING PROTEIN"/>
    <property type="match status" value="1"/>
</dbReference>
<keyword evidence="4" id="KW-1185">Reference proteome</keyword>
<dbReference type="PROSITE" id="PS52045">
    <property type="entry name" value="NEPROSIN_PEP_CD"/>
    <property type="match status" value="1"/>
</dbReference>
<evidence type="ECO:0000313" key="4">
    <source>
        <dbReference type="Proteomes" id="UP000187203"/>
    </source>
</evidence>
<dbReference type="InterPro" id="IPR025521">
    <property type="entry name" value="Neprosin_propep"/>
</dbReference>
<reference evidence="4" key="1">
    <citation type="submission" date="2013-09" db="EMBL/GenBank/DDBJ databases">
        <title>Corchorus olitorius genome sequencing.</title>
        <authorList>
            <person name="Alam M."/>
            <person name="Haque M.S."/>
            <person name="Islam M.S."/>
            <person name="Emdad E.M."/>
            <person name="Islam M.M."/>
            <person name="Ahmed B."/>
            <person name="Halim A."/>
            <person name="Hossen Q.M.M."/>
            <person name="Hossain M.Z."/>
            <person name="Ahmed R."/>
            <person name="Khan M.M."/>
            <person name="Islam R."/>
            <person name="Rashid M.M."/>
            <person name="Khan S.A."/>
            <person name="Rahman M.S."/>
            <person name="Alam M."/>
            <person name="Yahiya A.S."/>
            <person name="Khan M.S."/>
            <person name="Azam M.S."/>
            <person name="Haque T."/>
            <person name="Lashkar M.Z.H."/>
            <person name="Akhand A.I."/>
            <person name="Morshed G."/>
            <person name="Roy S."/>
            <person name="Uddin K.S."/>
            <person name="Rabeya T."/>
            <person name="Hossain A.S."/>
            <person name="Chowdhury A."/>
            <person name="Snigdha A.R."/>
            <person name="Mortoza M.S."/>
            <person name="Matin S.A."/>
            <person name="Hoque S.M.E."/>
            <person name="Islam M.K."/>
            <person name="Roy D.K."/>
            <person name="Haider R."/>
            <person name="Moosa M.M."/>
            <person name="Elias S.M."/>
            <person name="Hasan A.M."/>
            <person name="Jahan S."/>
            <person name="Shafiuddin M."/>
            <person name="Mahmood N."/>
            <person name="Shommy N.S."/>
        </authorList>
    </citation>
    <scope>NUCLEOTIDE SEQUENCE [LARGE SCALE GENOMIC DNA]</scope>
    <source>
        <strain evidence="4">cv. O-4</strain>
    </source>
</reference>
<comment type="caution">
    <text evidence="3">The sequence shown here is derived from an EMBL/GenBank/DDBJ whole genome shotgun (WGS) entry which is preliminary data.</text>
</comment>
<protein>
    <recommendedName>
        <fullName evidence="2">Neprosin PEP catalytic domain-containing protein</fullName>
    </recommendedName>
</protein>
<evidence type="ECO:0000313" key="3">
    <source>
        <dbReference type="EMBL" id="OMO65162.1"/>
    </source>
</evidence>
<sequence>MALKLLTTLLVILVLVYSAFTSSISMISVSSLSAEEDLELERQLKVLNKPPIKTFQTNAGDIIDCIDINKQPALDHPLLKNHKIQTKPTTIPKGLQKISSTRNAKLLPQRVTCPTGTVPIRRTSKEDLIRMKSLPKGPLVDSRQHSNVFPPNHHVVQKGMKEGPNYYGVFGYVSAYNLSVPYEQFSSANVWIQNGPTDQSDQLNVILAGWADNKTQCYNTRCPGFVSINPEIGPDYALSPVSTYGGDQYVCMLIVYQDPKTGNWWFGMGDWETVIGYWPKELLPKLSNGANHVAWGGIAIADKQGNSPPMGSGHMPNDDDTRSSYFKSIKFLNEAGGQFLTPNDDDITYSADESGCYGSEDVLFILGINIFVSDNVLEMEGFSLTEVLEEDSGAAFSIIVLCLKLSFGNRLFKVDFPLDEEDPQALASDGLGITTKFTFLGLVDL</sequence>
<dbReference type="Pfam" id="PF03080">
    <property type="entry name" value="Neprosin"/>
    <property type="match status" value="1"/>
</dbReference>
<evidence type="ECO:0000259" key="2">
    <source>
        <dbReference type="PROSITE" id="PS52045"/>
    </source>
</evidence>
<dbReference type="AlphaFoldDB" id="A0A1R3H4A8"/>
<gene>
    <name evidence="3" type="ORF">COLO4_31479</name>
</gene>
<dbReference type="Proteomes" id="UP000187203">
    <property type="component" value="Unassembled WGS sequence"/>
</dbReference>
<keyword evidence="1" id="KW-0732">Signal</keyword>
<dbReference type="InterPro" id="IPR004314">
    <property type="entry name" value="Neprosin"/>
</dbReference>
<accession>A0A1R3H4A8</accession>
<proteinExistence type="predicted"/>
<feature type="domain" description="Neprosin PEP catalytic" evidence="2">
    <location>
        <begin position="148"/>
        <end position="380"/>
    </location>
</feature>
<dbReference type="STRING" id="93759.A0A1R3H4A8"/>
<evidence type="ECO:0000256" key="1">
    <source>
        <dbReference type="SAM" id="SignalP"/>
    </source>
</evidence>
<organism evidence="3 4">
    <name type="scientific">Corchorus olitorius</name>
    <dbReference type="NCBI Taxonomy" id="93759"/>
    <lineage>
        <taxon>Eukaryota</taxon>
        <taxon>Viridiplantae</taxon>
        <taxon>Streptophyta</taxon>
        <taxon>Embryophyta</taxon>
        <taxon>Tracheophyta</taxon>
        <taxon>Spermatophyta</taxon>
        <taxon>Magnoliopsida</taxon>
        <taxon>eudicotyledons</taxon>
        <taxon>Gunneridae</taxon>
        <taxon>Pentapetalae</taxon>
        <taxon>rosids</taxon>
        <taxon>malvids</taxon>
        <taxon>Malvales</taxon>
        <taxon>Malvaceae</taxon>
        <taxon>Grewioideae</taxon>
        <taxon>Apeibeae</taxon>
        <taxon>Corchorus</taxon>
    </lineage>
</organism>
<feature type="chain" id="PRO_5013113996" description="Neprosin PEP catalytic domain-containing protein" evidence="1">
    <location>
        <begin position="19"/>
        <end position="445"/>
    </location>
</feature>
<name>A0A1R3H4A8_9ROSI</name>